<name>A0A6C0CN23_9ZZZZ</name>
<feature type="transmembrane region" description="Helical" evidence="1">
    <location>
        <begin position="6"/>
        <end position="26"/>
    </location>
</feature>
<proteinExistence type="predicted"/>
<feature type="transmembrane region" description="Helical" evidence="1">
    <location>
        <begin position="127"/>
        <end position="143"/>
    </location>
</feature>
<feature type="transmembrane region" description="Helical" evidence="1">
    <location>
        <begin position="93"/>
        <end position="115"/>
    </location>
</feature>
<keyword evidence="1" id="KW-1133">Transmembrane helix</keyword>
<dbReference type="EMBL" id="MN739458">
    <property type="protein sequence ID" value="QHT05693.1"/>
    <property type="molecule type" value="Genomic_DNA"/>
</dbReference>
<dbReference type="InterPro" id="IPR045360">
    <property type="entry name" value="DUF5904"/>
</dbReference>
<keyword evidence="1" id="KW-0472">Membrane</keyword>
<evidence type="ECO:0000313" key="3">
    <source>
        <dbReference type="EMBL" id="QHT05693.1"/>
    </source>
</evidence>
<feature type="domain" description="DUF5904" evidence="2">
    <location>
        <begin position="62"/>
        <end position="184"/>
    </location>
</feature>
<evidence type="ECO:0000256" key="1">
    <source>
        <dbReference type="SAM" id="Phobius"/>
    </source>
</evidence>
<dbReference type="Pfam" id="PF19261">
    <property type="entry name" value="DUF5904"/>
    <property type="match status" value="1"/>
</dbReference>
<feature type="transmembrane region" description="Helical" evidence="1">
    <location>
        <begin position="47"/>
        <end position="73"/>
    </location>
</feature>
<reference evidence="3" key="1">
    <citation type="journal article" date="2020" name="Nature">
        <title>Giant virus diversity and host interactions through global metagenomics.</title>
        <authorList>
            <person name="Schulz F."/>
            <person name="Roux S."/>
            <person name="Paez-Espino D."/>
            <person name="Jungbluth S."/>
            <person name="Walsh D.A."/>
            <person name="Denef V.J."/>
            <person name="McMahon K.D."/>
            <person name="Konstantinidis K.T."/>
            <person name="Eloe-Fadrosh E.A."/>
            <person name="Kyrpides N.C."/>
            <person name="Woyke T."/>
        </authorList>
    </citation>
    <scope>NUCLEOTIDE SEQUENCE</scope>
    <source>
        <strain evidence="3">GVMAG-M-3300021389-45</strain>
    </source>
</reference>
<feature type="transmembrane region" description="Helical" evidence="1">
    <location>
        <begin position="163"/>
        <end position="183"/>
    </location>
</feature>
<protein>
    <recommendedName>
        <fullName evidence="2">DUF5904 domain-containing protein</fullName>
    </recommendedName>
</protein>
<keyword evidence="1" id="KW-0812">Transmembrane</keyword>
<evidence type="ECO:0000259" key="2">
    <source>
        <dbReference type="Pfam" id="PF19261"/>
    </source>
</evidence>
<organism evidence="3">
    <name type="scientific">viral metagenome</name>
    <dbReference type="NCBI Taxonomy" id="1070528"/>
    <lineage>
        <taxon>unclassified sequences</taxon>
        <taxon>metagenomes</taxon>
        <taxon>organismal metagenomes</taxon>
    </lineage>
</organism>
<accession>A0A6C0CN23</accession>
<sequence>MYGTFFFFGYLNIMTDAVASAVNLAATSAPIATQTNVVANKLGGKPTGLITIGVLAGAIGAAILYTPIASIGIDRYLKCDAIQGDQKYDNRKMFLSTTLTVMITVAATLVGYYIIDSFSKQKSGLPFLLMMGGVMGIIASVFTYQLQQTTEECGEPDDNSKNFVILCITGAVFMTIGGIYLLAKANPNTVKAMRNRASSAASSAAASARSAVTKGSKAS</sequence>
<dbReference type="AlphaFoldDB" id="A0A6C0CN23"/>